<organism evidence="1 2">
    <name type="scientific">Falsigemmobacter intermedius</name>
    <dbReference type="NCBI Taxonomy" id="1553448"/>
    <lineage>
        <taxon>Bacteria</taxon>
        <taxon>Pseudomonadati</taxon>
        <taxon>Pseudomonadota</taxon>
        <taxon>Alphaproteobacteria</taxon>
        <taxon>Rhodobacterales</taxon>
        <taxon>Paracoccaceae</taxon>
        <taxon>Falsigemmobacter</taxon>
    </lineage>
</organism>
<dbReference type="RefSeq" id="WP_128490479.1">
    <property type="nucleotide sequence ID" value="NZ_JBHLXB010000068.1"/>
</dbReference>
<protein>
    <submittedName>
        <fullName evidence="1">Uncharacterized protein</fullName>
    </submittedName>
</protein>
<evidence type="ECO:0000313" key="1">
    <source>
        <dbReference type="EMBL" id="RWY38511.1"/>
    </source>
</evidence>
<sequence>MGSNLTKAQYAAERLAAAASAAYWLEAAGSDWAEVKRNEARDRFLELAELLGFGVSPIITTAAA</sequence>
<dbReference type="AlphaFoldDB" id="A0A3S3UQ25"/>
<reference evidence="1 2" key="1">
    <citation type="journal article" date="2015" name="Int. J. Syst. Evol. Microbiol.">
        <title>Gemmobacter intermedius sp. nov., isolated from a white stork (Ciconia ciconia).</title>
        <authorList>
            <person name="Kampfer P."/>
            <person name="Jerzak L."/>
            <person name="Wilharm G."/>
            <person name="Golke J."/>
            <person name="Busse H.J."/>
            <person name="Glaeser S.P."/>
        </authorList>
    </citation>
    <scope>NUCLEOTIDE SEQUENCE [LARGE SCALE GENOMIC DNA]</scope>
    <source>
        <strain evidence="1 2">119/4</strain>
    </source>
</reference>
<evidence type="ECO:0000313" key="2">
    <source>
        <dbReference type="Proteomes" id="UP000287168"/>
    </source>
</evidence>
<accession>A0A3S3UQ25</accession>
<dbReference type="EMBL" id="SBLC01000034">
    <property type="protein sequence ID" value="RWY38511.1"/>
    <property type="molecule type" value="Genomic_DNA"/>
</dbReference>
<keyword evidence="2" id="KW-1185">Reference proteome</keyword>
<proteinExistence type="predicted"/>
<name>A0A3S3UQ25_9RHOB</name>
<comment type="caution">
    <text evidence="1">The sequence shown here is derived from an EMBL/GenBank/DDBJ whole genome shotgun (WGS) entry which is preliminary data.</text>
</comment>
<dbReference type="Proteomes" id="UP000287168">
    <property type="component" value="Unassembled WGS sequence"/>
</dbReference>
<gene>
    <name evidence="1" type="ORF">EP867_16000</name>
</gene>